<gene>
    <name evidence="4" type="ORF">QVN30_10610</name>
</gene>
<name>A0ABT7XHG5_9ACTN</name>
<dbReference type="Pfam" id="PF00395">
    <property type="entry name" value="SLH"/>
    <property type="match status" value="3"/>
</dbReference>
<accession>A0ABT7XHG5</accession>
<evidence type="ECO:0000313" key="4">
    <source>
        <dbReference type="EMBL" id="MDN0064753.1"/>
    </source>
</evidence>
<protein>
    <submittedName>
        <fullName evidence="4">S-layer homology domain-containing protein</fullName>
    </submittedName>
</protein>
<proteinExistence type="predicted"/>
<organism evidence="4 5">
    <name type="scientific">Collinsella ihumii</name>
    <dbReference type="NCBI Taxonomy" id="1720204"/>
    <lineage>
        <taxon>Bacteria</taxon>
        <taxon>Bacillati</taxon>
        <taxon>Actinomycetota</taxon>
        <taxon>Coriobacteriia</taxon>
        <taxon>Coriobacteriales</taxon>
        <taxon>Coriobacteriaceae</taxon>
        <taxon>Collinsella</taxon>
    </lineage>
</organism>
<dbReference type="EMBL" id="JAUEIQ010000012">
    <property type="protein sequence ID" value="MDN0064753.1"/>
    <property type="molecule type" value="Genomic_DNA"/>
</dbReference>
<reference evidence="4" key="2">
    <citation type="submission" date="2024-05" db="EMBL/GenBank/DDBJ databases">
        <title>Identification and characterization of horizontal gene transfer across gut microbiota members of farm animals based on homology search.</title>
        <authorList>
            <person name="Schwarzerova J."/>
            <person name="Nykrynova M."/>
            <person name="Jureckova K."/>
            <person name="Cejkova D."/>
            <person name="Rychlik I."/>
        </authorList>
    </citation>
    <scope>NUCLEOTIDE SEQUENCE</scope>
    <source>
        <strain evidence="4">176_SSukc20</strain>
    </source>
</reference>
<dbReference type="InterPro" id="IPR051465">
    <property type="entry name" value="Cell_Envelope_Struct_Comp"/>
</dbReference>
<dbReference type="Proteomes" id="UP001168435">
    <property type="component" value="Unassembled WGS sequence"/>
</dbReference>
<dbReference type="RefSeq" id="WP_289836330.1">
    <property type="nucleotide sequence ID" value="NZ_JAUEIQ010000012.1"/>
</dbReference>
<feature type="domain" description="SLH" evidence="3">
    <location>
        <begin position="33"/>
        <end position="98"/>
    </location>
</feature>
<comment type="caution">
    <text evidence="4">The sequence shown here is derived from an EMBL/GenBank/DDBJ whole genome shotgun (WGS) entry which is preliminary data.</text>
</comment>
<evidence type="ECO:0000313" key="5">
    <source>
        <dbReference type="Proteomes" id="UP001168435"/>
    </source>
</evidence>
<dbReference type="InterPro" id="IPR001119">
    <property type="entry name" value="SLH_dom"/>
</dbReference>
<dbReference type="PANTHER" id="PTHR43308">
    <property type="entry name" value="OUTER MEMBRANE PROTEIN ALPHA-RELATED"/>
    <property type="match status" value="1"/>
</dbReference>
<dbReference type="PROSITE" id="PS51272">
    <property type="entry name" value="SLH"/>
    <property type="match status" value="2"/>
</dbReference>
<feature type="compositionally biased region" description="Acidic residues" evidence="1">
    <location>
        <begin position="228"/>
        <end position="315"/>
    </location>
</feature>
<keyword evidence="2" id="KW-0732">Signal</keyword>
<feature type="region of interest" description="Disordered" evidence="1">
    <location>
        <begin position="228"/>
        <end position="321"/>
    </location>
</feature>
<feature type="signal peptide" evidence="2">
    <location>
        <begin position="1"/>
        <end position="32"/>
    </location>
</feature>
<evidence type="ECO:0000256" key="1">
    <source>
        <dbReference type="SAM" id="MobiDB-lite"/>
    </source>
</evidence>
<sequence>MRINDKACRAIVAGLASVTVAAAAFAPATAYAAYKSYHDVPADHWAATSGVIDWADRNGVINGFPDGSWGADQPVNRAQAAAILYNLAGQPAVSGEPRFDDASELGWAKTAATWAQQQGIFSGTVHADGRLTFDPWDSLTREQAAKILCVLAGNRAGNTSVLNRYQDAGSVSEWAREVVAWAVQAGVMGNGGALNGNQPCTRSEFVSMTKTTDSRFLHYGDEWDDDWDLDDDGWDDDRDDWDDDWDDDRYDDDDDQWDDGWDDDHDDNWDDDHDDGWDDDRFDDDWDDDRDDNDDDDDDDDDRDDWDDHDDDDDRDDRWDD</sequence>
<keyword evidence="5" id="KW-1185">Reference proteome</keyword>
<evidence type="ECO:0000259" key="3">
    <source>
        <dbReference type="PROSITE" id="PS51272"/>
    </source>
</evidence>
<reference evidence="4" key="1">
    <citation type="submission" date="2023-06" db="EMBL/GenBank/DDBJ databases">
        <authorList>
            <person name="Zeman M."/>
            <person name="Kubasova T."/>
            <person name="Jahodarova E."/>
            <person name="Nykrynova M."/>
            <person name="Rychlik I."/>
        </authorList>
    </citation>
    <scope>NUCLEOTIDE SEQUENCE</scope>
    <source>
        <strain evidence="4">176_SSukc20</strain>
    </source>
</reference>
<feature type="domain" description="SLH" evidence="3">
    <location>
        <begin position="99"/>
        <end position="162"/>
    </location>
</feature>
<feature type="chain" id="PRO_5045570894" evidence="2">
    <location>
        <begin position="33"/>
        <end position="321"/>
    </location>
</feature>
<evidence type="ECO:0000256" key="2">
    <source>
        <dbReference type="SAM" id="SignalP"/>
    </source>
</evidence>